<feature type="transmembrane region" description="Helical" evidence="6">
    <location>
        <begin position="292"/>
        <end position="313"/>
    </location>
</feature>
<dbReference type="Gene3D" id="1.20.1740.10">
    <property type="entry name" value="Amino acid/polyamine transporter I"/>
    <property type="match status" value="1"/>
</dbReference>
<evidence type="ECO:0000313" key="8">
    <source>
        <dbReference type="Proteomes" id="UP000054538"/>
    </source>
</evidence>
<reference evidence="8" key="2">
    <citation type="submission" date="2015-01" db="EMBL/GenBank/DDBJ databases">
        <title>Evolutionary Origins and Diversification of the Mycorrhizal Mutualists.</title>
        <authorList>
            <consortium name="DOE Joint Genome Institute"/>
            <consortium name="Mycorrhizal Genomics Consortium"/>
            <person name="Kohler A."/>
            <person name="Kuo A."/>
            <person name="Nagy L.G."/>
            <person name="Floudas D."/>
            <person name="Copeland A."/>
            <person name="Barry K.W."/>
            <person name="Cichocki N."/>
            <person name="Veneault-Fourrey C."/>
            <person name="LaButti K."/>
            <person name="Lindquist E.A."/>
            <person name="Lipzen A."/>
            <person name="Lundell T."/>
            <person name="Morin E."/>
            <person name="Murat C."/>
            <person name="Riley R."/>
            <person name="Ohm R."/>
            <person name="Sun H."/>
            <person name="Tunlid A."/>
            <person name="Henrissat B."/>
            <person name="Grigoriev I.V."/>
            <person name="Hibbett D.S."/>
            <person name="Martin F."/>
        </authorList>
    </citation>
    <scope>NUCLEOTIDE SEQUENCE [LARGE SCALE GENOMIC DNA]</scope>
    <source>
        <strain evidence="8">Ve08.2h10</strain>
    </source>
</reference>
<dbReference type="InParanoid" id="A0A0D0CYU0"/>
<name>A0A0D0CYU0_9AGAM</name>
<keyword evidence="2 6" id="KW-0812">Transmembrane</keyword>
<comment type="subcellular location">
    <subcellularLocation>
        <location evidence="1">Membrane</location>
        <topology evidence="1">Multi-pass membrane protein</topology>
    </subcellularLocation>
</comment>
<feature type="region of interest" description="Disordered" evidence="5">
    <location>
        <begin position="1"/>
        <end position="20"/>
    </location>
</feature>
<dbReference type="Proteomes" id="UP000054538">
    <property type="component" value="Unassembled WGS sequence"/>
</dbReference>
<evidence type="ECO:0000256" key="2">
    <source>
        <dbReference type="ARBA" id="ARBA00022692"/>
    </source>
</evidence>
<keyword evidence="4 6" id="KW-0472">Membrane</keyword>
<evidence type="ECO:0000256" key="4">
    <source>
        <dbReference type="ARBA" id="ARBA00023136"/>
    </source>
</evidence>
<evidence type="ECO:0000256" key="6">
    <source>
        <dbReference type="SAM" id="Phobius"/>
    </source>
</evidence>
<keyword evidence="3 6" id="KW-1133">Transmembrane helix</keyword>
<accession>A0A0D0CYU0</accession>
<dbReference type="AlphaFoldDB" id="A0A0D0CYU0"/>
<feature type="transmembrane region" description="Helical" evidence="6">
    <location>
        <begin position="177"/>
        <end position="198"/>
    </location>
</feature>
<feature type="transmembrane region" description="Helical" evidence="6">
    <location>
        <begin position="133"/>
        <end position="152"/>
    </location>
</feature>
<dbReference type="PANTHER" id="PTHR11785">
    <property type="entry name" value="AMINO ACID TRANSPORTER"/>
    <property type="match status" value="1"/>
</dbReference>
<feature type="transmembrane region" description="Helical" evidence="6">
    <location>
        <begin position="342"/>
        <end position="360"/>
    </location>
</feature>
<feature type="transmembrane region" description="Helical" evidence="6">
    <location>
        <begin position="413"/>
        <end position="438"/>
    </location>
</feature>
<feature type="transmembrane region" description="Helical" evidence="6">
    <location>
        <begin position="58"/>
        <end position="82"/>
    </location>
</feature>
<feature type="transmembrane region" description="Helical" evidence="6">
    <location>
        <begin position="458"/>
        <end position="476"/>
    </location>
</feature>
<keyword evidence="8" id="KW-1185">Reference proteome</keyword>
<dbReference type="PIRSF" id="PIRSF006060">
    <property type="entry name" value="AA_transporter"/>
    <property type="match status" value="1"/>
</dbReference>
<reference evidence="7 8" key="1">
    <citation type="submission" date="2014-04" db="EMBL/GenBank/DDBJ databases">
        <authorList>
            <consortium name="DOE Joint Genome Institute"/>
            <person name="Kuo A."/>
            <person name="Kohler A."/>
            <person name="Jargeat P."/>
            <person name="Nagy L.G."/>
            <person name="Floudas D."/>
            <person name="Copeland A."/>
            <person name="Barry K.W."/>
            <person name="Cichocki N."/>
            <person name="Veneault-Fourrey C."/>
            <person name="LaButti K."/>
            <person name="Lindquist E.A."/>
            <person name="Lipzen A."/>
            <person name="Lundell T."/>
            <person name="Morin E."/>
            <person name="Murat C."/>
            <person name="Sun H."/>
            <person name="Tunlid A."/>
            <person name="Henrissat B."/>
            <person name="Grigoriev I.V."/>
            <person name="Hibbett D.S."/>
            <person name="Martin F."/>
            <person name="Nordberg H.P."/>
            <person name="Cantor M.N."/>
            <person name="Hua S.X."/>
        </authorList>
    </citation>
    <scope>NUCLEOTIDE SEQUENCE [LARGE SCALE GENOMIC DNA]</scope>
    <source>
        <strain evidence="7 8">Ve08.2h10</strain>
    </source>
</reference>
<evidence type="ECO:0000256" key="5">
    <source>
        <dbReference type="SAM" id="MobiDB-lite"/>
    </source>
</evidence>
<feature type="transmembrane region" description="Helical" evidence="6">
    <location>
        <begin position="88"/>
        <end position="112"/>
    </location>
</feature>
<organism evidence="7 8">
    <name type="scientific">Paxillus rubicundulus Ve08.2h10</name>
    <dbReference type="NCBI Taxonomy" id="930991"/>
    <lineage>
        <taxon>Eukaryota</taxon>
        <taxon>Fungi</taxon>
        <taxon>Dikarya</taxon>
        <taxon>Basidiomycota</taxon>
        <taxon>Agaricomycotina</taxon>
        <taxon>Agaricomycetes</taxon>
        <taxon>Agaricomycetidae</taxon>
        <taxon>Boletales</taxon>
        <taxon>Paxilineae</taxon>
        <taxon>Paxillaceae</taxon>
        <taxon>Paxillus</taxon>
    </lineage>
</organism>
<gene>
    <name evidence="7" type="ORF">PAXRUDRAFT_687844</name>
</gene>
<sequence>MEHCGASGTVGETEPLLQSPSHLELSATAGTEDGAESATRNPRTVVDDVPDANRQLGLLSAISLIFNGVMGTGVFAGTSIILNSSGSVGMTFVMWILGALVAATGTAVYIELGTGLPRSGGDKVYLEYMFRRPAFMTSCTYALCAILSGWMAPPSVAFGEYAMNALAYQPTPTNVRIAAFLCSTFCLVVHGAFLNFGLRLQNTLGAFTSLVLMLMACSGLLSLAGVPGFSVGDEYDQPNNFTWITFWEGSNFGANAFVTGMYNVIWSYIGYSNANNALSEVRDPIRTIKRAAPLAMFFVTFVYLAVNVAYFAVVSKADMLGGGTIPAALFFRNLYGPMTERILSLIIALSILGNILAGLFSQGRLVQELGREGVLPCSSFFASNKPFNAPFAGLFTQYSVSMLLMTFSPPGDAYLFMVNCLSYPFALFKLLTSGGLLLLYTRPFKSYNWNPPFRAYKYAVVFFFLSNVFLAVVPVIPPSAGFEPYEHLSYYSHVVVGLSVGLLGVAYWFIIFNWIPGRNGYKLKQVTVTQDGVTRNVFRAVPVA</sequence>
<dbReference type="HOGENOM" id="CLU_013661_4_1_1"/>
<dbReference type="EMBL" id="KN825533">
    <property type="protein sequence ID" value="KIK89067.1"/>
    <property type="molecule type" value="Genomic_DNA"/>
</dbReference>
<feature type="transmembrane region" description="Helical" evidence="6">
    <location>
        <begin position="488"/>
        <end position="515"/>
    </location>
</feature>
<evidence type="ECO:0000313" key="7">
    <source>
        <dbReference type="EMBL" id="KIK89067.1"/>
    </source>
</evidence>
<protein>
    <submittedName>
        <fullName evidence="7">Unplaced genomic scaffold scaffold_711, whole genome shotgun sequence</fullName>
    </submittedName>
</protein>
<evidence type="ECO:0000256" key="1">
    <source>
        <dbReference type="ARBA" id="ARBA00004141"/>
    </source>
</evidence>
<feature type="transmembrane region" description="Helical" evidence="6">
    <location>
        <begin position="210"/>
        <end position="232"/>
    </location>
</feature>
<feature type="transmembrane region" description="Helical" evidence="6">
    <location>
        <begin position="319"/>
        <end position="335"/>
    </location>
</feature>
<feature type="transmembrane region" description="Helical" evidence="6">
    <location>
        <begin position="252"/>
        <end position="271"/>
    </location>
</feature>
<proteinExistence type="predicted"/>
<dbReference type="PANTHER" id="PTHR11785:SF498">
    <property type="entry name" value="HIGH-AFFINITY METHIONINE PERMEASE"/>
    <property type="match status" value="1"/>
</dbReference>
<dbReference type="STRING" id="930991.A0A0D0CYU0"/>
<evidence type="ECO:0000256" key="3">
    <source>
        <dbReference type="ARBA" id="ARBA00022989"/>
    </source>
</evidence>
<dbReference type="InterPro" id="IPR050598">
    <property type="entry name" value="AminoAcid_Transporter"/>
</dbReference>
<feature type="region of interest" description="Disordered" evidence="5">
    <location>
        <begin position="27"/>
        <end position="46"/>
    </location>
</feature>
<dbReference type="InterPro" id="IPR002293">
    <property type="entry name" value="AA/rel_permease1"/>
</dbReference>
<dbReference type="GO" id="GO:0016020">
    <property type="term" value="C:membrane"/>
    <property type="evidence" value="ECO:0007669"/>
    <property type="project" value="UniProtKB-SubCell"/>
</dbReference>
<dbReference type="OrthoDB" id="5982228at2759"/>
<dbReference type="Pfam" id="PF13520">
    <property type="entry name" value="AA_permease_2"/>
    <property type="match status" value="1"/>
</dbReference>
<dbReference type="GO" id="GO:0015179">
    <property type="term" value="F:L-amino acid transmembrane transporter activity"/>
    <property type="evidence" value="ECO:0007669"/>
    <property type="project" value="TreeGrafter"/>
</dbReference>